<accession>A0ABN3ZDF4</accession>
<dbReference type="EMBL" id="CP002207">
    <property type="protein sequence ID" value="ADP32918.1"/>
    <property type="molecule type" value="Genomic_DNA"/>
</dbReference>
<organism evidence="1 2">
    <name type="scientific">Bacillus atrophaeus (strain 1942)</name>
    <dbReference type="NCBI Taxonomy" id="720555"/>
    <lineage>
        <taxon>Bacteria</taxon>
        <taxon>Bacillati</taxon>
        <taxon>Bacillota</taxon>
        <taxon>Bacilli</taxon>
        <taxon>Bacillales</taxon>
        <taxon>Bacillaceae</taxon>
        <taxon>Bacillus</taxon>
    </lineage>
</organism>
<dbReference type="Proteomes" id="UP000006867">
    <property type="component" value="Chromosome"/>
</dbReference>
<protein>
    <submittedName>
        <fullName evidence="1">Uncharacterized protein</fullName>
    </submittedName>
</protein>
<sequence>MEKVNYRVFYRVTSGQGFVEVTLFVENNFDETLVAQREGMFDTMEKAQHLISYLTGIGADVEFHESVAYIGGED</sequence>
<dbReference type="RefSeq" id="WP_003325591.1">
    <property type="nucleotide sequence ID" value="NC_014639.1"/>
</dbReference>
<gene>
    <name evidence="1" type="ordered locus">BATR1942_09925</name>
</gene>
<name>A0ABN3ZDF4_BACA1</name>
<evidence type="ECO:0000313" key="2">
    <source>
        <dbReference type="Proteomes" id="UP000006867"/>
    </source>
</evidence>
<proteinExistence type="predicted"/>
<evidence type="ECO:0000313" key="1">
    <source>
        <dbReference type="EMBL" id="ADP32918.1"/>
    </source>
</evidence>
<reference evidence="1 2" key="1">
    <citation type="journal article" date="2011" name="Front. Microbiol.">
        <title>Genomic signatures of strain selection and enhancement in Bacillus atrophaeus var. globigii, a historical biowarfare simulant.</title>
        <authorList>
            <person name="Gibbons H.S."/>
            <person name="Broomall S.M."/>
            <person name="McNew L.A."/>
            <person name="Daligault H."/>
            <person name="Chapman C."/>
            <person name="Bruce D."/>
            <person name="Karavis M."/>
            <person name="Krepps M."/>
            <person name="McGregor P.A."/>
            <person name="Hong C."/>
            <person name="Park K.H."/>
            <person name="Akmal A."/>
            <person name="Feldman A."/>
            <person name="Lin J.S."/>
            <person name="Chang W.E."/>
            <person name="Higgs B.W."/>
            <person name="Demirev P."/>
            <person name="Lindquist J."/>
            <person name="Liem A."/>
            <person name="Fochler E."/>
            <person name="Read T.D."/>
            <person name="Tapia R."/>
            <person name="Johnson S."/>
            <person name="Bishop-Lilly K.A."/>
            <person name="Detter C."/>
            <person name="Han C."/>
            <person name="Sozhamannan S."/>
            <person name="Rosenzweig C.N."/>
            <person name="Skowronski E.W."/>
        </authorList>
    </citation>
    <scope>NUCLEOTIDE SEQUENCE [LARGE SCALE GENOMIC DNA]</scope>
    <source>
        <strain evidence="1 2">1942</strain>
    </source>
</reference>
<keyword evidence="2" id="KW-1185">Reference proteome</keyword>